<feature type="active site" description="Proton donor" evidence="12">
    <location>
        <position position="259"/>
    </location>
</feature>
<protein>
    <recommendedName>
        <fullName evidence="4 12">UDP-3-O-acyl-N-acetylglucosamine deacetylase</fullName>
        <shortName evidence="12">UDP-3-O-acyl-GlcNAc deacetylase</shortName>
        <ecNumber evidence="4 12">3.5.1.108</ecNumber>
    </recommendedName>
    <alternativeName>
        <fullName evidence="12">UDP-3-O-[R-3-hydroxymyristoyl]-N-acetylglucosamine deacetylase</fullName>
    </alternativeName>
</protein>
<feature type="binding site" evidence="12">
    <location>
        <position position="232"/>
    </location>
    <ligand>
        <name>Zn(2+)</name>
        <dbReference type="ChEBI" id="CHEBI:29105"/>
    </ligand>
</feature>
<dbReference type="GO" id="GO:0046872">
    <property type="term" value="F:metal ion binding"/>
    <property type="evidence" value="ECO:0007669"/>
    <property type="project" value="UniProtKB-KW"/>
</dbReference>
<dbReference type="InterPro" id="IPR020568">
    <property type="entry name" value="Ribosomal_Su5_D2-typ_SF"/>
</dbReference>
<keyword evidence="8 12" id="KW-0378">Hydrolase</keyword>
<evidence type="ECO:0000256" key="9">
    <source>
        <dbReference type="ARBA" id="ARBA00022833"/>
    </source>
</evidence>
<dbReference type="UniPathway" id="UPA00359">
    <property type="reaction ID" value="UER00478"/>
</dbReference>
<dbReference type="Proteomes" id="UP000005013">
    <property type="component" value="Chromosome"/>
</dbReference>
<evidence type="ECO:0000256" key="10">
    <source>
        <dbReference type="ARBA" id="ARBA00023098"/>
    </source>
</evidence>
<keyword evidence="6 12" id="KW-0441">Lipid A biosynthesis</keyword>
<feature type="binding site" evidence="12">
    <location>
        <position position="75"/>
    </location>
    <ligand>
        <name>Zn(2+)</name>
        <dbReference type="ChEBI" id="CHEBI:29105"/>
    </ligand>
</feature>
<evidence type="ECO:0000256" key="8">
    <source>
        <dbReference type="ARBA" id="ARBA00022801"/>
    </source>
</evidence>
<dbReference type="AlphaFoldDB" id="I0EUJ5"/>
<comment type="cofactor">
    <cofactor evidence="1 12">
        <name>Zn(2+)</name>
        <dbReference type="ChEBI" id="CHEBI:29105"/>
    </cofactor>
</comment>
<dbReference type="RefSeq" id="WP_014660079.1">
    <property type="nucleotide sequence ID" value="NC_017735.1"/>
</dbReference>
<dbReference type="KEGG" id="hcm:HCD_08150"/>
<organism evidence="13 14">
    <name type="scientific">Helicobacter cetorum (strain ATCC BAA-540 / CCUG 52418 / MIT 99-5656)</name>
    <dbReference type="NCBI Taxonomy" id="1163745"/>
    <lineage>
        <taxon>Bacteria</taxon>
        <taxon>Pseudomonadati</taxon>
        <taxon>Campylobacterota</taxon>
        <taxon>Epsilonproteobacteria</taxon>
        <taxon>Campylobacterales</taxon>
        <taxon>Helicobacteraceae</taxon>
        <taxon>Helicobacter</taxon>
    </lineage>
</organism>
<dbReference type="GO" id="GO:0009245">
    <property type="term" value="P:lipid A biosynthetic process"/>
    <property type="evidence" value="ECO:0007669"/>
    <property type="project" value="UniProtKB-UniRule"/>
</dbReference>
<keyword evidence="14" id="KW-1185">Reference proteome</keyword>
<feature type="binding site" evidence="12">
    <location>
        <position position="236"/>
    </location>
    <ligand>
        <name>Zn(2+)</name>
        <dbReference type="ChEBI" id="CHEBI:29105"/>
    </ligand>
</feature>
<accession>I0EUJ5</accession>
<evidence type="ECO:0000256" key="7">
    <source>
        <dbReference type="ARBA" id="ARBA00022723"/>
    </source>
</evidence>
<dbReference type="InterPro" id="IPR015870">
    <property type="entry name" value="UDP-acyl_N-AcGlcN_deAcase_N"/>
</dbReference>
<dbReference type="HAMAP" id="MF_00388">
    <property type="entry name" value="LpxC"/>
    <property type="match status" value="1"/>
</dbReference>
<comment type="function">
    <text evidence="2 12">Catalyzes the hydrolysis of UDP-3-O-myristoyl-N-acetylglucosamine to form UDP-3-O-myristoylglucosamine and acetate, the committed step in lipid A biosynthesis.</text>
</comment>
<dbReference type="PATRIC" id="fig|1163745.3.peg.1729"/>
<evidence type="ECO:0000256" key="6">
    <source>
        <dbReference type="ARBA" id="ARBA00022556"/>
    </source>
</evidence>
<keyword evidence="7 12" id="KW-0479">Metal-binding</keyword>
<evidence type="ECO:0000313" key="14">
    <source>
        <dbReference type="Proteomes" id="UP000005013"/>
    </source>
</evidence>
<evidence type="ECO:0000256" key="5">
    <source>
        <dbReference type="ARBA" id="ARBA00022516"/>
    </source>
</evidence>
<comment type="catalytic activity">
    <reaction evidence="11 12">
        <text>a UDP-3-O-[(3R)-3-hydroxyacyl]-N-acetyl-alpha-D-glucosamine + H2O = a UDP-3-O-[(3R)-3-hydroxyacyl]-alpha-D-glucosamine + acetate</text>
        <dbReference type="Rhea" id="RHEA:67816"/>
        <dbReference type="ChEBI" id="CHEBI:15377"/>
        <dbReference type="ChEBI" id="CHEBI:30089"/>
        <dbReference type="ChEBI" id="CHEBI:137740"/>
        <dbReference type="ChEBI" id="CHEBI:173225"/>
        <dbReference type="EC" id="3.5.1.108"/>
    </reaction>
</comment>
<name>I0EUJ5_HELCM</name>
<evidence type="ECO:0000256" key="2">
    <source>
        <dbReference type="ARBA" id="ARBA00002923"/>
    </source>
</evidence>
<dbReference type="OrthoDB" id="9802746at2"/>
<dbReference type="HOGENOM" id="CLU_046528_1_0_7"/>
<evidence type="ECO:0000313" key="13">
    <source>
        <dbReference type="EMBL" id="AFI06614.1"/>
    </source>
</evidence>
<keyword evidence="10 12" id="KW-0443">Lipid metabolism</keyword>
<evidence type="ECO:0000256" key="3">
    <source>
        <dbReference type="ARBA" id="ARBA00005002"/>
    </source>
</evidence>
<reference evidence="13 14" key="1">
    <citation type="journal article" date="2013" name="PLoS ONE">
        <title>Sequence Divergence and Conservation in Genomes ofHelicobacter cetorum Strains from a Dolphin and a Whale.</title>
        <authorList>
            <person name="Kersulyte D."/>
            <person name="Rossi M."/>
            <person name="Berg D.E."/>
        </authorList>
    </citation>
    <scope>NUCLEOTIDE SEQUENCE [LARGE SCALE GENOMIC DNA]</scope>
    <source>
        <strain evidence="13 14">MIT 99-5656</strain>
    </source>
</reference>
<dbReference type="eggNOG" id="COG0774">
    <property type="taxonomic scope" value="Bacteria"/>
</dbReference>
<dbReference type="EMBL" id="CP003481">
    <property type="protein sequence ID" value="AFI06614.1"/>
    <property type="molecule type" value="Genomic_DNA"/>
</dbReference>
<keyword evidence="5 12" id="KW-0444">Lipid biosynthesis</keyword>
<dbReference type="Pfam" id="PF03331">
    <property type="entry name" value="LpxC"/>
    <property type="match status" value="1"/>
</dbReference>
<dbReference type="GO" id="GO:0016020">
    <property type="term" value="C:membrane"/>
    <property type="evidence" value="ECO:0007669"/>
    <property type="project" value="GOC"/>
</dbReference>
<dbReference type="GO" id="GO:0103117">
    <property type="term" value="F:UDP-3-O-acyl-N-acetylglucosamine deacetylase activity"/>
    <property type="evidence" value="ECO:0007669"/>
    <property type="project" value="UniProtKB-UniRule"/>
</dbReference>
<dbReference type="Gene3D" id="3.30.230.20">
    <property type="entry name" value="lpxc deacetylase, domain 1"/>
    <property type="match status" value="1"/>
</dbReference>
<dbReference type="PANTHER" id="PTHR33694:SF1">
    <property type="entry name" value="UDP-3-O-ACYL-N-ACETYLGLUCOSAMINE DEACETYLASE 1, MITOCHONDRIAL-RELATED"/>
    <property type="match status" value="1"/>
</dbReference>
<evidence type="ECO:0000256" key="12">
    <source>
        <dbReference type="HAMAP-Rule" id="MF_00388"/>
    </source>
</evidence>
<sequence>MRQTTIANSVELVGIGLHKGVPVKLVLEPLKENQGIVFYRSDLGVKISLKPENIVDTKMATVLGNDNARISTIEHLLSSINAYGIDNIKISVDNEEIPIMDGSALTYCMLLDEAGIRELDAPKQVMRIKRVVEVKEGDKFVRVEPDNQFSLDFSIKFEHPIIAEQSYSFNFSKLAYKDEIAKARTFGFLQEVNYLRSIGLAKGGSLNNCIVLDENSILNKEGLRCEKEFVRHKILDAMGDLMVLGMPMIGKYTSFSGSHKLNSMLVKAILADSKNYEVLVAKNLAKEVALQKAFA</sequence>
<dbReference type="NCBIfam" id="TIGR00325">
    <property type="entry name" value="lpxC"/>
    <property type="match status" value="1"/>
</dbReference>
<evidence type="ECO:0000256" key="1">
    <source>
        <dbReference type="ARBA" id="ARBA00001947"/>
    </source>
</evidence>
<dbReference type="EC" id="3.5.1.108" evidence="4 12"/>
<gene>
    <name evidence="12 13" type="primary">lpxC</name>
    <name evidence="13" type="ordered locus">HCD_08150</name>
</gene>
<dbReference type="InterPro" id="IPR004463">
    <property type="entry name" value="UDP-acyl_GlcNac_deAcase"/>
</dbReference>
<dbReference type="Gene3D" id="3.30.1700.10">
    <property type="entry name" value="lpxc deacetylase, domain 2"/>
    <property type="match status" value="1"/>
</dbReference>
<keyword evidence="9 12" id="KW-0862">Zinc</keyword>
<evidence type="ECO:0000256" key="4">
    <source>
        <dbReference type="ARBA" id="ARBA00012745"/>
    </source>
</evidence>
<dbReference type="PANTHER" id="PTHR33694">
    <property type="entry name" value="UDP-3-O-ACYL-N-ACETYLGLUCOSAMINE DEACETYLASE 1, MITOCHONDRIAL-RELATED"/>
    <property type="match status" value="1"/>
</dbReference>
<proteinExistence type="inferred from homology"/>
<dbReference type="InterPro" id="IPR011334">
    <property type="entry name" value="UDP-acyl_GlcNac_deAcase_C"/>
</dbReference>
<comment type="pathway">
    <text evidence="3 12">Glycolipid biosynthesis; lipid IV(A) biosynthesis; lipid IV(A) from (3R)-3-hydroxytetradecanoyl-[acyl-carrier-protein] and UDP-N-acetyl-alpha-D-glucosamine: step 2/6.</text>
</comment>
<dbReference type="SUPFAM" id="SSF54211">
    <property type="entry name" value="Ribosomal protein S5 domain 2-like"/>
    <property type="match status" value="2"/>
</dbReference>
<dbReference type="STRING" id="1163745.HCD_08150"/>
<evidence type="ECO:0000256" key="11">
    <source>
        <dbReference type="ARBA" id="ARBA00024535"/>
    </source>
</evidence>
<comment type="similarity">
    <text evidence="12">Belongs to the LpxC family.</text>
</comment>